<dbReference type="InterPro" id="IPR033942">
    <property type="entry name" value="IMPase"/>
</dbReference>
<dbReference type="PROSITE" id="PS00629">
    <property type="entry name" value="IMP_1"/>
    <property type="match status" value="1"/>
</dbReference>
<feature type="binding site" evidence="6">
    <location>
        <position position="206"/>
    </location>
    <ligand>
        <name>Mg(2+)</name>
        <dbReference type="ChEBI" id="CHEBI:18420"/>
        <label>1</label>
        <note>catalytic</note>
    </ligand>
</feature>
<dbReference type="CDD" id="cd01639">
    <property type="entry name" value="IMPase"/>
    <property type="match status" value="1"/>
</dbReference>
<evidence type="ECO:0000313" key="9">
    <source>
        <dbReference type="Proteomes" id="UP000316517"/>
    </source>
</evidence>
<protein>
    <recommendedName>
        <fullName evidence="7">Inositol-1-monophosphatase</fullName>
        <ecNumber evidence="7">3.1.3.25</ecNumber>
    </recommendedName>
</protein>
<dbReference type="Gene3D" id="3.30.540.10">
    <property type="entry name" value="Fructose-1,6-Bisphosphatase, subunit A, domain 1"/>
    <property type="match status" value="1"/>
</dbReference>
<dbReference type="InterPro" id="IPR020583">
    <property type="entry name" value="Inositol_monoP_metal-BS"/>
</dbReference>
<dbReference type="GO" id="GO:0008934">
    <property type="term" value="F:inositol monophosphate 1-phosphatase activity"/>
    <property type="evidence" value="ECO:0007669"/>
    <property type="project" value="InterPro"/>
</dbReference>
<keyword evidence="5 6" id="KW-0460">Magnesium</keyword>
<evidence type="ECO:0000313" key="8">
    <source>
        <dbReference type="EMBL" id="TET28786.1"/>
    </source>
</evidence>
<evidence type="ECO:0000256" key="5">
    <source>
        <dbReference type="ARBA" id="ARBA00022842"/>
    </source>
</evidence>
<evidence type="ECO:0000256" key="1">
    <source>
        <dbReference type="ARBA" id="ARBA00001033"/>
    </source>
</evidence>
<evidence type="ECO:0000256" key="7">
    <source>
        <dbReference type="RuleBase" id="RU364068"/>
    </source>
</evidence>
<dbReference type="Proteomes" id="UP000316517">
    <property type="component" value="Unassembled WGS sequence"/>
</dbReference>
<dbReference type="EC" id="3.1.3.25" evidence="7"/>
<dbReference type="InterPro" id="IPR000760">
    <property type="entry name" value="Inositol_monophosphatase-like"/>
</dbReference>
<feature type="binding site" evidence="6">
    <location>
        <position position="84"/>
    </location>
    <ligand>
        <name>Mg(2+)</name>
        <dbReference type="ChEBI" id="CHEBI:18420"/>
        <label>1</label>
        <note>catalytic</note>
    </ligand>
</feature>
<comment type="similarity">
    <text evidence="7">Belongs to the inositol monophosphatase superfamily.</text>
</comment>
<feature type="binding site" evidence="6">
    <location>
        <position position="83"/>
    </location>
    <ligand>
        <name>Mg(2+)</name>
        <dbReference type="ChEBI" id="CHEBI:18420"/>
        <label>1</label>
        <note>catalytic</note>
    </ligand>
</feature>
<keyword evidence="4 7" id="KW-0378">Hydrolase</keyword>
<dbReference type="Gene3D" id="3.40.190.80">
    <property type="match status" value="1"/>
</dbReference>
<evidence type="ECO:0000256" key="2">
    <source>
        <dbReference type="ARBA" id="ARBA00001946"/>
    </source>
</evidence>
<evidence type="ECO:0000256" key="3">
    <source>
        <dbReference type="ARBA" id="ARBA00022723"/>
    </source>
</evidence>
<dbReference type="AlphaFoldDB" id="A0A523TEN0"/>
<dbReference type="GO" id="GO:0006020">
    <property type="term" value="P:inositol metabolic process"/>
    <property type="evidence" value="ECO:0007669"/>
    <property type="project" value="TreeGrafter"/>
</dbReference>
<comment type="caution">
    <text evidence="8">The sequence shown here is derived from an EMBL/GenBank/DDBJ whole genome shotgun (WGS) entry which is preliminary data.</text>
</comment>
<organism evidence="8 9">
    <name type="scientific">Aerophobetes bacterium</name>
    <dbReference type="NCBI Taxonomy" id="2030807"/>
    <lineage>
        <taxon>Bacteria</taxon>
        <taxon>Candidatus Aerophobota</taxon>
    </lineage>
</organism>
<reference evidence="8 9" key="1">
    <citation type="submission" date="2019-03" db="EMBL/GenBank/DDBJ databases">
        <title>Metabolic potential of uncultured bacteria and archaea associated with petroleum seepage in deep-sea sediments.</title>
        <authorList>
            <person name="Dong X."/>
            <person name="Hubert C."/>
        </authorList>
    </citation>
    <scope>NUCLEOTIDE SEQUENCE [LARGE SCALE GENOMIC DNA]</scope>
    <source>
        <strain evidence="8">E44_bin3</strain>
    </source>
</reference>
<keyword evidence="3 6" id="KW-0479">Metal-binding</keyword>
<dbReference type="Pfam" id="PF00459">
    <property type="entry name" value="Inositol_P"/>
    <property type="match status" value="1"/>
</dbReference>
<evidence type="ECO:0000256" key="6">
    <source>
        <dbReference type="PIRSR" id="PIRSR600760-2"/>
    </source>
</evidence>
<name>A0A523TEN0_UNCAE</name>
<dbReference type="EMBL" id="SOJT01000117">
    <property type="protein sequence ID" value="TET28786.1"/>
    <property type="molecule type" value="Genomic_DNA"/>
</dbReference>
<feature type="binding site" evidence="6">
    <location>
        <position position="65"/>
    </location>
    <ligand>
        <name>Mg(2+)</name>
        <dbReference type="ChEBI" id="CHEBI:18420"/>
        <label>1</label>
        <note>catalytic</note>
    </ligand>
</feature>
<evidence type="ECO:0000256" key="4">
    <source>
        <dbReference type="ARBA" id="ARBA00022801"/>
    </source>
</evidence>
<dbReference type="PANTHER" id="PTHR20854:SF4">
    <property type="entry name" value="INOSITOL-1-MONOPHOSPHATASE-RELATED"/>
    <property type="match status" value="1"/>
</dbReference>
<feature type="binding site" evidence="6">
    <location>
        <position position="81"/>
    </location>
    <ligand>
        <name>Mg(2+)</name>
        <dbReference type="ChEBI" id="CHEBI:18420"/>
        <label>1</label>
        <note>catalytic</note>
    </ligand>
</feature>
<proteinExistence type="inferred from homology"/>
<dbReference type="GO" id="GO:0007165">
    <property type="term" value="P:signal transduction"/>
    <property type="evidence" value="ECO:0007669"/>
    <property type="project" value="TreeGrafter"/>
</dbReference>
<dbReference type="PRINTS" id="PR00377">
    <property type="entry name" value="IMPHPHTASES"/>
</dbReference>
<dbReference type="PANTHER" id="PTHR20854">
    <property type="entry name" value="INOSITOL MONOPHOSPHATASE"/>
    <property type="match status" value="1"/>
</dbReference>
<gene>
    <name evidence="8" type="ORF">E3J68_02755</name>
</gene>
<comment type="catalytic activity">
    <reaction evidence="1 7">
        <text>a myo-inositol phosphate + H2O = myo-inositol + phosphate</text>
        <dbReference type="Rhea" id="RHEA:24056"/>
        <dbReference type="ChEBI" id="CHEBI:15377"/>
        <dbReference type="ChEBI" id="CHEBI:17268"/>
        <dbReference type="ChEBI" id="CHEBI:43474"/>
        <dbReference type="ChEBI" id="CHEBI:84139"/>
        <dbReference type="EC" id="3.1.3.25"/>
    </reaction>
</comment>
<comment type="cofactor">
    <cofactor evidence="2 6 7">
        <name>Mg(2+)</name>
        <dbReference type="ChEBI" id="CHEBI:18420"/>
    </cofactor>
</comment>
<dbReference type="GO" id="GO:0046872">
    <property type="term" value="F:metal ion binding"/>
    <property type="evidence" value="ECO:0007669"/>
    <property type="project" value="UniProtKB-KW"/>
</dbReference>
<dbReference type="FunFam" id="3.30.540.10:FF:000003">
    <property type="entry name" value="Inositol-1-monophosphatase"/>
    <property type="match status" value="1"/>
</dbReference>
<dbReference type="SUPFAM" id="SSF56655">
    <property type="entry name" value="Carbohydrate phosphatase"/>
    <property type="match status" value="1"/>
</dbReference>
<sequence>MIDLAIKVAKTAGDFLLERFGKIRRINEKKTGRRMTLVTDVDIEAERKIARLIHQECPHHDILGEESTAERKESDYRWLIDPLDGTHNYIRGIPLYGVSVALEYQGEVVLGVINLPYFNQLFEAQKGKGALLNGERIFVSKRNLPQTIALYDSTLLDDKGLKISFLERLTKRIFTIRSLGSAAVHLSLLARGSVDLLVEYGEEPWDFSAGALLVEESGGRITDMEGRSWNPYMPRYIASNGRIHDEVLKIWAQRQI</sequence>
<accession>A0A523TEN0</accession>